<dbReference type="Proteomes" id="UP000663829">
    <property type="component" value="Unassembled WGS sequence"/>
</dbReference>
<dbReference type="EMBL" id="CAJOBC010006009">
    <property type="protein sequence ID" value="CAF3883342.1"/>
    <property type="molecule type" value="Genomic_DNA"/>
</dbReference>
<dbReference type="Proteomes" id="UP000681722">
    <property type="component" value="Unassembled WGS sequence"/>
</dbReference>
<protein>
    <recommendedName>
        <fullName evidence="4">Retrotransposon gag domain-containing protein</fullName>
    </recommendedName>
</protein>
<gene>
    <name evidence="1" type="ORF">GPM918_LOCUS19628</name>
    <name evidence="2" type="ORF">SRO942_LOCUS19625</name>
</gene>
<evidence type="ECO:0000313" key="3">
    <source>
        <dbReference type="Proteomes" id="UP000663829"/>
    </source>
</evidence>
<evidence type="ECO:0000313" key="2">
    <source>
        <dbReference type="EMBL" id="CAF3883342.1"/>
    </source>
</evidence>
<reference evidence="1" key="1">
    <citation type="submission" date="2021-02" db="EMBL/GenBank/DDBJ databases">
        <authorList>
            <person name="Nowell W R."/>
        </authorList>
    </citation>
    <scope>NUCLEOTIDE SEQUENCE</scope>
</reference>
<proteinExistence type="predicted"/>
<keyword evidence="3" id="KW-1185">Reference proteome</keyword>
<accession>A0A814QGE1</accession>
<feature type="non-terminal residue" evidence="1">
    <location>
        <position position="1"/>
    </location>
</feature>
<evidence type="ECO:0000313" key="1">
    <source>
        <dbReference type="EMBL" id="CAF1119680.1"/>
    </source>
</evidence>
<name>A0A814QGE1_9BILA</name>
<sequence length="84" mass="9860">IKQYSHTTDEELLKVPPLVSRDNALTWLTTLAETKRSTLTTSAGWKELLKQAFRPTNYQIKSLRDLKYRTFTNNESVNDYYFAK</sequence>
<dbReference type="EMBL" id="CAJNOQ010006009">
    <property type="protein sequence ID" value="CAF1119680.1"/>
    <property type="molecule type" value="Genomic_DNA"/>
</dbReference>
<comment type="caution">
    <text evidence="1">The sequence shown here is derived from an EMBL/GenBank/DDBJ whole genome shotgun (WGS) entry which is preliminary data.</text>
</comment>
<evidence type="ECO:0008006" key="4">
    <source>
        <dbReference type="Google" id="ProtNLM"/>
    </source>
</evidence>
<dbReference type="AlphaFoldDB" id="A0A814QGE1"/>
<organism evidence="1 3">
    <name type="scientific">Didymodactylos carnosus</name>
    <dbReference type="NCBI Taxonomy" id="1234261"/>
    <lineage>
        <taxon>Eukaryota</taxon>
        <taxon>Metazoa</taxon>
        <taxon>Spiralia</taxon>
        <taxon>Gnathifera</taxon>
        <taxon>Rotifera</taxon>
        <taxon>Eurotatoria</taxon>
        <taxon>Bdelloidea</taxon>
        <taxon>Philodinida</taxon>
        <taxon>Philodinidae</taxon>
        <taxon>Didymodactylos</taxon>
    </lineage>
</organism>